<dbReference type="CDD" id="cd07025">
    <property type="entry name" value="Peptidase_S66"/>
    <property type="match status" value="1"/>
</dbReference>
<dbReference type="Proteomes" id="UP000663464">
    <property type="component" value="Chromosome"/>
</dbReference>
<dbReference type="InterPro" id="IPR040921">
    <property type="entry name" value="Peptidase_S66C"/>
</dbReference>
<dbReference type="InterPro" id="IPR040449">
    <property type="entry name" value="Peptidase_S66_N"/>
</dbReference>
<evidence type="ECO:0000256" key="6">
    <source>
        <dbReference type="PIRSR" id="PIRSR028757-1"/>
    </source>
</evidence>
<dbReference type="SUPFAM" id="SSF52317">
    <property type="entry name" value="Class I glutamine amidotransferase-like"/>
    <property type="match status" value="1"/>
</dbReference>
<keyword evidence="5" id="KW-0720">Serine protease</keyword>
<dbReference type="MEROPS" id="S66.001"/>
<evidence type="ECO:0000256" key="4">
    <source>
        <dbReference type="ARBA" id="ARBA00022801"/>
    </source>
</evidence>
<dbReference type="PIRSF" id="PIRSF028757">
    <property type="entry name" value="LD-carboxypeptidase"/>
    <property type="match status" value="1"/>
</dbReference>
<feature type="domain" description="LD-carboxypeptidase N-terminal" evidence="7">
    <location>
        <begin position="12"/>
        <end position="127"/>
    </location>
</feature>
<dbReference type="InterPro" id="IPR029062">
    <property type="entry name" value="Class_I_gatase-like"/>
</dbReference>
<dbReference type="Gene3D" id="3.40.50.10740">
    <property type="entry name" value="Class I glutamine amidotransferase-like"/>
    <property type="match status" value="1"/>
</dbReference>
<evidence type="ECO:0000256" key="5">
    <source>
        <dbReference type="ARBA" id="ARBA00022825"/>
    </source>
</evidence>
<dbReference type="InterPro" id="IPR003507">
    <property type="entry name" value="S66_fam"/>
</dbReference>
<dbReference type="PANTHER" id="PTHR30237">
    <property type="entry name" value="MURAMOYLTETRAPEPTIDE CARBOXYPEPTIDASE"/>
    <property type="match status" value="1"/>
</dbReference>
<gene>
    <name evidence="9" type="ORF">EXM69_19075</name>
    <name evidence="10" type="ORF">JQS73_00370</name>
</gene>
<feature type="domain" description="LD-carboxypeptidase C-terminal" evidence="8">
    <location>
        <begin position="174"/>
        <end position="290"/>
    </location>
</feature>
<dbReference type="EMBL" id="CP069280">
    <property type="protein sequence ID" value="QRI53620.1"/>
    <property type="molecule type" value="Genomic_DNA"/>
</dbReference>
<organism evidence="9 11">
    <name type="scientific">Clostridium botulinum</name>
    <dbReference type="NCBI Taxonomy" id="1491"/>
    <lineage>
        <taxon>Bacteria</taxon>
        <taxon>Bacillati</taxon>
        <taxon>Bacillota</taxon>
        <taxon>Clostridia</taxon>
        <taxon>Eubacteriales</taxon>
        <taxon>Clostridiaceae</taxon>
        <taxon>Clostridium</taxon>
    </lineage>
</organism>
<evidence type="ECO:0000313" key="9">
    <source>
        <dbReference type="EMBL" id="NEZ93984.1"/>
    </source>
</evidence>
<evidence type="ECO:0000313" key="12">
    <source>
        <dbReference type="Proteomes" id="UP000663464"/>
    </source>
</evidence>
<keyword evidence="2 9" id="KW-0121">Carboxypeptidase</keyword>
<dbReference type="Pfam" id="PF17676">
    <property type="entry name" value="Peptidase_S66C"/>
    <property type="match status" value="1"/>
</dbReference>
<evidence type="ECO:0000259" key="7">
    <source>
        <dbReference type="Pfam" id="PF02016"/>
    </source>
</evidence>
<protein>
    <submittedName>
        <fullName evidence="9">LD-carboxypeptidase</fullName>
    </submittedName>
</protein>
<dbReference type="RefSeq" id="WP_003363059.1">
    <property type="nucleotide sequence ID" value="NZ_AP025140.1"/>
</dbReference>
<proteinExistence type="inferred from homology"/>
<evidence type="ECO:0000313" key="10">
    <source>
        <dbReference type="EMBL" id="QRI53620.1"/>
    </source>
</evidence>
<evidence type="ECO:0000313" key="11">
    <source>
        <dbReference type="Proteomes" id="UP000473887"/>
    </source>
</evidence>
<evidence type="ECO:0000259" key="8">
    <source>
        <dbReference type="Pfam" id="PF17676"/>
    </source>
</evidence>
<dbReference type="GO" id="GO:0004180">
    <property type="term" value="F:carboxypeptidase activity"/>
    <property type="evidence" value="ECO:0007669"/>
    <property type="project" value="UniProtKB-KW"/>
</dbReference>
<dbReference type="GO" id="GO:0008236">
    <property type="term" value="F:serine-type peptidase activity"/>
    <property type="evidence" value="ECO:0007669"/>
    <property type="project" value="UniProtKB-KW"/>
</dbReference>
<comment type="similarity">
    <text evidence="1">Belongs to the peptidase S66 family.</text>
</comment>
<dbReference type="Proteomes" id="UP000473887">
    <property type="component" value="Unassembled WGS sequence"/>
</dbReference>
<feature type="active site" description="Charge relay system" evidence="6">
    <location>
        <position position="275"/>
    </location>
</feature>
<dbReference type="InterPro" id="IPR027478">
    <property type="entry name" value="LdcA_N"/>
</dbReference>
<name>A0A0A2HDY4_CLOBO</name>
<dbReference type="InterPro" id="IPR027461">
    <property type="entry name" value="Carboxypeptidase_A_C_sf"/>
</dbReference>
<feature type="active site" description="Charge relay system" evidence="6">
    <location>
        <position position="205"/>
    </location>
</feature>
<dbReference type="PANTHER" id="PTHR30237:SF2">
    <property type="entry name" value="MUREIN TETRAPEPTIDE CARBOXYPEPTIDASE"/>
    <property type="match status" value="1"/>
</dbReference>
<keyword evidence="3" id="KW-0645">Protease</keyword>
<dbReference type="SUPFAM" id="SSF141986">
    <property type="entry name" value="LD-carboxypeptidase A C-terminal domain-like"/>
    <property type="match status" value="1"/>
</dbReference>
<keyword evidence="4" id="KW-0378">Hydrolase</keyword>
<dbReference type="GO" id="GO:0006508">
    <property type="term" value="P:proteolysis"/>
    <property type="evidence" value="ECO:0007669"/>
    <property type="project" value="UniProtKB-KW"/>
</dbReference>
<reference evidence="10" key="3">
    <citation type="submission" date="2021-02" db="EMBL/GenBank/DDBJ databases">
        <authorList>
            <person name="Dover N."/>
            <person name="Barash J.R."/>
            <person name="Bell J.M."/>
            <person name="Sylvester M.D."/>
            <person name="Arnon S."/>
        </authorList>
    </citation>
    <scope>NUCLEOTIDE SEQUENCE</scope>
    <source>
        <strain evidence="10">IBCA10-7060</strain>
    </source>
</reference>
<dbReference type="Pfam" id="PF02016">
    <property type="entry name" value="Peptidase_S66"/>
    <property type="match status" value="1"/>
</dbReference>
<evidence type="ECO:0000256" key="1">
    <source>
        <dbReference type="ARBA" id="ARBA00010233"/>
    </source>
</evidence>
<accession>A0A0A2HDY4</accession>
<reference evidence="10 12" key="1">
    <citation type="journal article" date="2014" name="J. Infect. Dis.">
        <title>Molecular characterization of a novel botulinum neurotoxin type H gene.</title>
        <authorList>
            <person name="Dover N."/>
            <person name="Barash J.R."/>
            <person name="Hill K.K."/>
            <person name="Xie G."/>
            <person name="Arnon S.S."/>
        </authorList>
    </citation>
    <scope>NUCLEOTIDE SEQUENCE [LARGE SCALE GENOMIC DNA]</scope>
    <source>
        <strain evidence="10 12">IBCA10-7060</strain>
    </source>
</reference>
<dbReference type="AlphaFoldDB" id="A0A0A2HDY4"/>
<sequence length="302" mass="33794">MLLKHLNKGDTIGIVSPASPIEKDVVLKNIQAFKNLGFNIKLSNHVYDKYGYLSGKDIDRANDLMDMFIDPSVDMILCSRGGYGSMRILPYLDFNIIKNNPKIFGGFSDITVLLNYITSKCGFTTFHCPMLSSNFNNIYTLKNFLEPLMNDFTSYKISNPNFAPLLSQTNDIVEGNLVGGNLSLICNTLGTPYEINTMDNILFLEEISEPPYKIDRMLTQLILSGKIKSCSGLILGQFTNCNINDCEKDFSLDEVILDRLLSSNKPVISNLMSGHCDPNVTLPIGSKIRLDCKNKLIKILNY</sequence>
<evidence type="ECO:0000256" key="2">
    <source>
        <dbReference type="ARBA" id="ARBA00022645"/>
    </source>
</evidence>
<feature type="active site" description="Nucleophile" evidence="6">
    <location>
        <position position="108"/>
    </location>
</feature>
<dbReference type="EMBL" id="SGKC01000062">
    <property type="protein sequence ID" value="NEZ93984.1"/>
    <property type="molecule type" value="Genomic_DNA"/>
</dbReference>
<dbReference type="Gene3D" id="3.50.30.60">
    <property type="entry name" value="LD-carboxypeptidase A C-terminal domain-like"/>
    <property type="match status" value="1"/>
</dbReference>
<evidence type="ECO:0000256" key="3">
    <source>
        <dbReference type="ARBA" id="ARBA00022670"/>
    </source>
</evidence>
<reference evidence="9 11" key="2">
    <citation type="submission" date="2019-02" db="EMBL/GenBank/DDBJ databases">
        <title>Genome sequencing of Clostridium botulinum clinical isolates.</title>
        <authorList>
            <person name="Brunt J."/>
            <person name="Van Vliet A.H.M."/>
            <person name="Stringer S.C."/>
            <person name="Grant K.A."/>
            <person name="Carter A.C."/>
            <person name="Peck M.W."/>
        </authorList>
    </citation>
    <scope>NUCLEOTIDE SEQUENCE [LARGE SCALE GENOMIC DNA]</scope>
    <source>
        <strain evidence="9 11">H142660711</strain>
    </source>
</reference>